<dbReference type="STRING" id="266128.ABB25_00890"/>
<evidence type="ECO:0000259" key="2">
    <source>
        <dbReference type="Pfam" id="PF09588"/>
    </source>
</evidence>
<feature type="compositionally biased region" description="Basic and acidic residues" evidence="1">
    <location>
        <begin position="26"/>
        <end position="36"/>
    </location>
</feature>
<dbReference type="PANTHER" id="PTHR46609">
    <property type="entry name" value="EXONUCLEASE, PHAGE-TYPE/RECB, C-TERMINAL DOMAIN-CONTAINING PROTEIN"/>
    <property type="match status" value="1"/>
</dbReference>
<dbReference type="InterPro" id="IPR011604">
    <property type="entry name" value="PDDEXK-like_dom_sf"/>
</dbReference>
<dbReference type="Pfam" id="PF09588">
    <property type="entry name" value="YqaJ"/>
    <property type="match status" value="1"/>
</dbReference>
<reference evidence="3 4" key="1">
    <citation type="submission" date="2015-05" db="EMBL/GenBank/DDBJ databases">
        <title>Genome sequencing and analysis of members of genus Stenotrophomonas.</title>
        <authorList>
            <person name="Patil P.P."/>
            <person name="Midha S."/>
            <person name="Patil P.B."/>
        </authorList>
    </citation>
    <scope>NUCLEOTIDE SEQUENCE [LARGE SCALE GENOMIC DNA]</scope>
    <source>
        <strain evidence="3 4">DSM 17805</strain>
    </source>
</reference>
<proteinExistence type="predicted"/>
<dbReference type="SUPFAM" id="SSF52980">
    <property type="entry name" value="Restriction endonuclease-like"/>
    <property type="match status" value="1"/>
</dbReference>
<dbReference type="RefSeq" id="WP_211259270.1">
    <property type="nucleotide sequence ID" value="NZ_LDJH01000002.1"/>
</dbReference>
<dbReference type="InterPro" id="IPR011335">
    <property type="entry name" value="Restrct_endonuc-II-like"/>
</dbReference>
<evidence type="ECO:0000313" key="4">
    <source>
        <dbReference type="Proteomes" id="UP000051254"/>
    </source>
</evidence>
<name>A0A0R0C308_9GAMM</name>
<feature type="region of interest" description="Disordered" evidence="1">
    <location>
        <begin position="26"/>
        <end position="46"/>
    </location>
</feature>
<dbReference type="EMBL" id="LDJH01000002">
    <property type="protein sequence ID" value="KRG60786.1"/>
    <property type="molecule type" value="Genomic_DNA"/>
</dbReference>
<keyword evidence="4" id="KW-1185">Reference proteome</keyword>
<feature type="domain" description="YqaJ viral recombinase" evidence="2">
    <location>
        <begin position="57"/>
        <end position="162"/>
    </location>
</feature>
<sequence length="224" mass="24927">MIEQRSDDWFAARAGKITASRMHDVMTERERGEFKSGPRKGQPKPQPLALVNYAHQLAAERLTGKPRKQVKAAALAWGQTVEPAAVAAYQAETGVIVELAEFTLHPVHDFIGASPDFLVGDDGGGEIKSPESSEVHLQTLLTGLPPEHIEQIQGGLWVTGRQWWDFVSYHPDFGPDLRLYIQRVPRDDEYIARLEEACLLMEDDVQEIVSAAMARTAWNPFPAS</sequence>
<protein>
    <recommendedName>
        <fullName evidence="2">YqaJ viral recombinase domain-containing protein</fullName>
    </recommendedName>
</protein>
<gene>
    <name evidence="3" type="ORF">ABB25_00890</name>
</gene>
<evidence type="ECO:0000256" key="1">
    <source>
        <dbReference type="SAM" id="MobiDB-lite"/>
    </source>
</evidence>
<dbReference type="PATRIC" id="fig|266128.3.peg.1243"/>
<dbReference type="AlphaFoldDB" id="A0A0R0C308"/>
<dbReference type="Gene3D" id="3.90.320.10">
    <property type="match status" value="1"/>
</dbReference>
<comment type="caution">
    <text evidence="3">The sequence shown here is derived from an EMBL/GenBank/DDBJ whole genome shotgun (WGS) entry which is preliminary data.</text>
</comment>
<accession>A0A0R0C308</accession>
<dbReference type="InterPro" id="IPR019080">
    <property type="entry name" value="YqaJ_viral_recombinase"/>
</dbReference>
<dbReference type="PANTHER" id="PTHR46609:SF6">
    <property type="entry name" value="EXONUCLEASE, PHAGE-TYPE_RECB, C-TERMINAL DOMAIN-CONTAINING PROTEIN-RELATED"/>
    <property type="match status" value="1"/>
</dbReference>
<dbReference type="InterPro" id="IPR051703">
    <property type="entry name" value="NF-kappa-B_Signaling_Reg"/>
</dbReference>
<evidence type="ECO:0000313" key="3">
    <source>
        <dbReference type="EMBL" id="KRG60786.1"/>
    </source>
</evidence>
<dbReference type="Proteomes" id="UP000051254">
    <property type="component" value="Unassembled WGS sequence"/>
</dbReference>
<organism evidence="3 4">
    <name type="scientific">Stenotrophomonas koreensis</name>
    <dbReference type="NCBI Taxonomy" id="266128"/>
    <lineage>
        <taxon>Bacteria</taxon>
        <taxon>Pseudomonadati</taxon>
        <taxon>Pseudomonadota</taxon>
        <taxon>Gammaproteobacteria</taxon>
        <taxon>Lysobacterales</taxon>
        <taxon>Lysobacteraceae</taxon>
        <taxon>Stenotrophomonas</taxon>
    </lineage>
</organism>
<dbReference type="CDD" id="cd22343">
    <property type="entry name" value="PDDEXK_lambda_exonuclease-like"/>
    <property type="match status" value="1"/>
</dbReference>